<dbReference type="GO" id="GO:0005049">
    <property type="term" value="F:nuclear export signal receptor activity"/>
    <property type="evidence" value="ECO:0007669"/>
    <property type="project" value="InterPro"/>
</dbReference>
<keyword evidence="5" id="KW-0963">Cytoplasm</keyword>
<dbReference type="InterPro" id="IPR011989">
    <property type="entry name" value="ARM-like"/>
</dbReference>
<dbReference type="GO" id="GO:0006611">
    <property type="term" value="P:protein export from nucleus"/>
    <property type="evidence" value="ECO:0007669"/>
    <property type="project" value="TreeGrafter"/>
</dbReference>
<evidence type="ECO:0000313" key="11">
    <source>
        <dbReference type="Proteomes" id="UP000050792"/>
    </source>
</evidence>
<evidence type="ECO:0000259" key="10">
    <source>
        <dbReference type="Pfam" id="PF25795"/>
    </source>
</evidence>
<dbReference type="GO" id="GO:0005643">
    <property type="term" value="C:nuclear pore"/>
    <property type="evidence" value="ECO:0007669"/>
    <property type="project" value="TreeGrafter"/>
</dbReference>
<keyword evidence="7" id="KW-0539">Nucleus</keyword>
<evidence type="ECO:0000256" key="5">
    <source>
        <dbReference type="ARBA" id="ARBA00022490"/>
    </source>
</evidence>
<evidence type="ECO:0000256" key="4">
    <source>
        <dbReference type="ARBA" id="ARBA00022448"/>
    </source>
</evidence>
<protein>
    <recommendedName>
        <fullName evidence="13">Importin N-terminal domain-containing protein</fullName>
    </recommendedName>
</protein>
<reference evidence="12" key="2">
    <citation type="submission" date="2023-11" db="UniProtKB">
        <authorList>
            <consortium name="WormBaseParasite"/>
        </authorList>
    </citation>
    <scope>IDENTIFICATION</scope>
</reference>
<evidence type="ECO:0000259" key="9">
    <source>
        <dbReference type="Pfam" id="PF03810"/>
    </source>
</evidence>
<keyword evidence="4" id="KW-0813">Transport</keyword>
<name>A0AA85FWL1_9TREM</name>
<dbReference type="InterPro" id="IPR001494">
    <property type="entry name" value="Importin-beta_N"/>
</dbReference>
<evidence type="ECO:0000313" key="12">
    <source>
        <dbReference type="WBParaSite" id="SRDH1_68870.3"/>
    </source>
</evidence>
<dbReference type="WBParaSite" id="SRDH1_68870.3">
    <property type="protein sequence ID" value="SRDH1_68870.3"/>
    <property type="gene ID" value="SRDH1_68870"/>
</dbReference>
<dbReference type="InterPro" id="IPR044189">
    <property type="entry name" value="XPO4/7-like"/>
</dbReference>
<comment type="similarity">
    <text evidence="3">Belongs to the exportin family.</text>
</comment>
<evidence type="ECO:0008006" key="13">
    <source>
        <dbReference type="Google" id="ProtNLM"/>
    </source>
</evidence>
<keyword evidence="6" id="KW-0653">Protein transport</keyword>
<dbReference type="SUPFAM" id="SSF48371">
    <property type="entry name" value="ARM repeat"/>
    <property type="match status" value="1"/>
</dbReference>
<dbReference type="GO" id="GO:0005737">
    <property type="term" value="C:cytoplasm"/>
    <property type="evidence" value="ECO:0007669"/>
    <property type="project" value="UniProtKB-SubCell"/>
</dbReference>
<accession>A0AA85FWL1</accession>
<feature type="compositionally biased region" description="Low complexity" evidence="8">
    <location>
        <begin position="351"/>
        <end position="374"/>
    </location>
</feature>
<dbReference type="Proteomes" id="UP000050792">
    <property type="component" value="Unassembled WGS sequence"/>
</dbReference>
<comment type="subcellular location">
    <subcellularLocation>
        <location evidence="2">Cytoplasm</location>
    </subcellularLocation>
    <subcellularLocation>
        <location evidence="1">Nucleus</location>
    </subcellularLocation>
</comment>
<reference evidence="11" key="1">
    <citation type="submission" date="2022-06" db="EMBL/GenBank/DDBJ databases">
        <authorList>
            <person name="Berger JAMES D."/>
            <person name="Berger JAMES D."/>
        </authorList>
    </citation>
    <scope>NUCLEOTIDE SEQUENCE [LARGE SCALE GENOMIC DNA]</scope>
</reference>
<evidence type="ECO:0000256" key="7">
    <source>
        <dbReference type="ARBA" id="ARBA00023242"/>
    </source>
</evidence>
<feature type="compositionally biased region" description="Low complexity" evidence="8">
    <location>
        <begin position="381"/>
        <end position="396"/>
    </location>
</feature>
<evidence type="ECO:0000256" key="2">
    <source>
        <dbReference type="ARBA" id="ARBA00004496"/>
    </source>
</evidence>
<sequence length="1367" mass="154190">MVFITQLLSRVLILEVNVELEQLEYFCRELYTTSDPEIRSQAEKACSSLCERADCPSICQLLLQHSTSCYSQLIASTALTKYISNRDAIISHASRLAIRDFALNYLAGHAGLEKFVQQALITLICRLTKLGWLDSIDGSPGFCDILDCASKFIECGQTSAILTGVQILNNLVSEMNHDCESDVTRAIFLQRKRSSSFRDLLLLPIFRLSLNLLRDADQSLTSLDLNNPEQHGLLYQSLQLVYSCLSYDFIGTSGSVNGTVCDVSSNGMDDLVVVQIPTSWRQIFLDSGTVPLFFRLCKNLSPDLSVLAISCLVQISSIRRSLFTNSERSIFLSQIVSGCCDILLSVSNITTTTTSSSPSSTTTTTNTTTINNTTLIGSPHNTLSNTTTNNNSSHNSSMNNQNCNLLNNPEAYHEFCLLLSRLKCNYQLNELVTLDNYSSFIELLTIFTLNSLKEYTDESNQNSLHYLLTLWQRLVASIPYVHSSDTHMLDTVTPQIINAYIETRLNSIPKYMNHTTINITRESIRSEKKSKELIALSKSLNNSTNDTLHNDTTHNNYINCNSISSTNNSKLVNDSLSTNNECLLDDWITLSQQLDQFGTIGRCVYGKTCNTIVLLFDEYASSLEKAFNILTSNNMSINDSQLEQVLRLEEHRLAWLVYMVGALISGRVNYANADECDGELACRVIQLNRLITNFITSNTPSTVSNCTNTMLTTQSPSMIRLELAVLSFFEQLRRVYVGENVGRLSKFYQCLSDKLGISDEMMILDIFINKILTNLKYWNTCESILQRTLNLLSELSIGFSAMRKLLRLDNIQFILFNHTPEYFPFLSPNTTMELSQSSTISRLRTTFYASISRLLMVELGEDDEKFLNFVSPLTRVTNQLIIALLFEDSSNLNQKLMKLSMIGLARDLRGILYSLNNKISYQMLMNWLYPNGLQLFKHALELWPLDYTITVPILKTITELINNRNGRLLYDITIPTGYLLFTYVSKLLCNFGLQLISNTCQIPKNSLYEMKLKPIMSSLNLLKICLSGNLINFGVFSMFHNDSLERLMEISIQLLLSLNNTELHDHPKLALCHFGLLEHMLNEHIIFVASLGTPILLHFLETIANNIISLDSGISEVCCVCLDYFSTHLFKLVQREQRSSRTTNNNNYNNNSLYLIDVNNSNLVNGDNHDGNSNDNNNTNHLLAPHILLDQGGASNHAVWSTRATSASSNLLNLLMPTTSNSQSLEMISGVNLLRRILITLLSSVIQEECRCQWSMSRPLLPLILLNQQYYTELKNRVIKELPEERQESATKLFDKLMEDVECNLTVKNRDTFTQNLSTFKHSLSDFLKKTSAKPDDTFSQTEGNNYETYLCLGSAIAQAGEQLLNA</sequence>
<dbReference type="Gene3D" id="1.25.10.10">
    <property type="entry name" value="Leucine-rich Repeat Variant"/>
    <property type="match status" value="1"/>
</dbReference>
<evidence type="ECO:0000256" key="8">
    <source>
        <dbReference type="SAM" id="MobiDB-lite"/>
    </source>
</evidence>
<keyword evidence="11" id="KW-1185">Reference proteome</keyword>
<evidence type="ECO:0000256" key="3">
    <source>
        <dbReference type="ARBA" id="ARBA00009466"/>
    </source>
</evidence>
<dbReference type="PANTHER" id="PTHR12596">
    <property type="entry name" value="EXPORTIN 4,7-RELATED"/>
    <property type="match status" value="1"/>
</dbReference>
<dbReference type="InterPro" id="IPR016024">
    <property type="entry name" value="ARM-type_fold"/>
</dbReference>
<evidence type="ECO:0000256" key="6">
    <source>
        <dbReference type="ARBA" id="ARBA00022927"/>
    </source>
</evidence>
<feature type="region of interest" description="Disordered" evidence="8">
    <location>
        <begin position="351"/>
        <end position="396"/>
    </location>
</feature>
<feature type="domain" description="Exportin-7/Ran-binding protein 17 TPR repeats" evidence="10">
    <location>
        <begin position="575"/>
        <end position="831"/>
    </location>
</feature>
<evidence type="ECO:0000256" key="1">
    <source>
        <dbReference type="ARBA" id="ARBA00004123"/>
    </source>
</evidence>
<dbReference type="GO" id="GO:0031267">
    <property type="term" value="F:small GTPase binding"/>
    <property type="evidence" value="ECO:0007669"/>
    <property type="project" value="InterPro"/>
</dbReference>
<dbReference type="Pfam" id="PF25795">
    <property type="entry name" value="TPR_XPO7"/>
    <property type="match status" value="1"/>
</dbReference>
<dbReference type="InterPro" id="IPR057947">
    <property type="entry name" value="TPR_XPO7/RBP17"/>
</dbReference>
<dbReference type="PANTHER" id="PTHR12596:SF2">
    <property type="entry name" value="EXPORTIN-7 ISOFORM X1"/>
    <property type="match status" value="1"/>
</dbReference>
<proteinExistence type="inferred from homology"/>
<feature type="domain" description="Importin N-terminal" evidence="9">
    <location>
        <begin position="42"/>
        <end position="106"/>
    </location>
</feature>
<organism evidence="11 12">
    <name type="scientific">Schistosoma rodhaini</name>
    <dbReference type="NCBI Taxonomy" id="6188"/>
    <lineage>
        <taxon>Eukaryota</taxon>
        <taxon>Metazoa</taxon>
        <taxon>Spiralia</taxon>
        <taxon>Lophotrochozoa</taxon>
        <taxon>Platyhelminthes</taxon>
        <taxon>Trematoda</taxon>
        <taxon>Digenea</taxon>
        <taxon>Strigeidida</taxon>
        <taxon>Schistosomatoidea</taxon>
        <taxon>Schistosomatidae</taxon>
        <taxon>Schistosoma</taxon>
    </lineage>
</organism>
<dbReference type="Pfam" id="PF03810">
    <property type="entry name" value="IBN_N"/>
    <property type="match status" value="1"/>
</dbReference>